<dbReference type="InterPro" id="IPR018757">
    <property type="entry name" value="DUF2316"/>
</dbReference>
<reference evidence="1 2" key="1">
    <citation type="submission" date="2017-09" db="EMBL/GenBank/DDBJ databases">
        <title>Genome sequence of Lactobacillus brevis D7.</title>
        <authorList>
            <person name="Kwon M.-S."/>
            <person name="Lim S.K."/>
            <person name="Choi H.-J."/>
        </authorList>
    </citation>
    <scope>NUCLEOTIDE SEQUENCE [LARGE SCALE GENOMIC DNA]</scope>
    <source>
        <strain evidence="1 2">D7</strain>
    </source>
</reference>
<organism evidence="1 2">
    <name type="scientific">Levilactobacillus brevis</name>
    <name type="common">Lactobacillus brevis</name>
    <dbReference type="NCBI Taxonomy" id="1580"/>
    <lineage>
        <taxon>Bacteria</taxon>
        <taxon>Bacillati</taxon>
        <taxon>Bacillota</taxon>
        <taxon>Bacilli</taxon>
        <taxon>Lactobacillales</taxon>
        <taxon>Lactobacillaceae</taxon>
        <taxon>Levilactobacillus</taxon>
    </lineage>
</organism>
<protein>
    <submittedName>
        <fullName evidence="1">DUF2316 domain-containing protein</fullName>
    </submittedName>
</protein>
<dbReference type="RefSeq" id="WP_065201063.1">
    <property type="nucleotide sequence ID" value="NZ_CP015398.1"/>
</dbReference>
<sequence>MSLNAQQLAATRQELHANFILTGLTKEQVAADLQISLTKLDHLFTLTQQSLNDPWILRNYLLERVAATGQAPVPFSALSGDWHRHWFLDSEVIDRREMSAGDR</sequence>
<dbReference type="Pfam" id="PF10078">
    <property type="entry name" value="DUF2316"/>
    <property type="match status" value="1"/>
</dbReference>
<dbReference type="Proteomes" id="UP000217918">
    <property type="component" value="Unassembled WGS sequence"/>
</dbReference>
<evidence type="ECO:0000313" key="2">
    <source>
        <dbReference type="Proteomes" id="UP000217918"/>
    </source>
</evidence>
<evidence type="ECO:0000313" key="1">
    <source>
        <dbReference type="EMBL" id="PBQ22585.1"/>
    </source>
</evidence>
<dbReference type="AlphaFoldDB" id="A0A2A3TUM7"/>
<proteinExistence type="predicted"/>
<gene>
    <name evidence="1" type="ORF">CNR29_00575</name>
</gene>
<comment type="caution">
    <text evidence="1">The sequence shown here is derived from an EMBL/GenBank/DDBJ whole genome shotgun (WGS) entry which is preliminary data.</text>
</comment>
<name>A0A2A3TUM7_LEVBR</name>
<dbReference type="EMBL" id="NVYO01000001">
    <property type="protein sequence ID" value="PBQ22585.1"/>
    <property type="molecule type" value="Genomic_DNA"/>
</dbReference>
<accession>A0A2A3TUM7</accession>